<proteinExistence type="predicted"/>
<keyword evidence="1" id="KW-1185">Reference proteome</keyword>
<sequence length="99" mass="11223">MMPAEAEAIRLPSLPKQFRVELGTLQPGTSHQVQEEVEVEVQDQAILAQMYDQHPSSTSLQTHSVQEFSATVMLPLSDKNWLMFNKQSFKFTTTIIDSK</sequence>
<name>A0A915L8U3_ROMCU</name>
<evidence type="ECO:0000313" key="1">
    <source>
        <dbReference type="Proteomes" id="UP000887565"/>
    </source>
</evidence>
<dbReference type="AlphaFoldDB" id="A0A915L8U3"/>
<organism evidence="1 2">
    <name type="scientific">Romanomermis culicivorax</name>
    <name type="common">Nematode worm</name>
    <dbReference type="NCBI Taxonomy" id="13658"/>
    <lineage>
        <taxon>Eukaryota</taxon>
        <taxon>Metazoa</taxon>
        <taxon>Ecdysozoa</taxon>
        <taxon>Nematoda</taxon>
        <taxon>Enoplea</taxon>
        <taxon>Dorylaimia</taxon>
        <taxon>Mermithida</taxon>
        <taxon>Mermithoidea</taxon>
        <taxon>Mermithidae</taxon>
        <taxon>Romanomermis</taxon>
    </lineage>
</organism>
<dbReference type="Proteomes" id="UP000887565">
    <property type="component" value="Unplaced"/>
</dbReference>
<accession>A0A915L8U3</accession>
<evidence type="ECO:0000313" key="2">
    <source>
        <dbReference type="WBParaSite" id="nRc.2.0.1.t46863-RA"/>
    </source>
</evidence>
<reference evidence="2" key="1">
    <citation type="submission" date="2022-11" db="UniProtKB">
        <authorList>
            <consortium name="WormBaseParasite"/>
        </authorList>
    </citation>
    <scope>IDENTIFICATION</scope>
</reference>
<protein>
    <submittedName>
        <fullName evidence="2">Uncharacterized protein</fullName>
    </submittedName>
</protein>
<dbReference type="WBParaSite" id="nRc.2.0.1.t46863-RA">
    <property type="protein sequence ID" value="nRc.2.0.1.t46863-RA"/>
    <property type="gene ID" value="nRc.2.0.1.g46863"/>
</dbReference>